<proteinExistence type="inferred from homology"/>
<evidence type="ECO:0000313" key="4">
    <source>
        <dbReference type="EMBL" id="MFD1684374.1"/>
    </source>
</evidence>
<evidence type="ECO:0000313" key="5">
    <source>
        <dbReference type="Proteomes" id="UP001597092"/>
    </source>
</evidence>
<dbReference type="Pfam" id="PF00437">
    <property type="entry name" value="T2SSE"/>
    <property type="match status" value="1"/>
</dbReference>
<keyword evidence="5" id="KW-1185">Reference proteome</keyword>
<dbReference type="InterPro" id="IPR027417">
    <property type="entry name" value="P-loop_NTPase"/>
</dbReference>
<dbReference type="EMBL" id="JBHUDP010000001">
    <property type="protein sequence ID" value="MFD1684374.1"/>
    <property type="molecule type" value="Genomic_DNA"/>
</dbReference>
<accession>A0ABD6DR03</accession>
<reference evidence="4 5" key="1">
    <citation type="journal article" date="2019" name="Int. J. Syst. Evol. Microbiol.">
        <title>The Global Catalogue of Microorganisms (GCM) 10K type strain sequencing project: providing services to taxonomists for standard genome sequencing and annotation.</title>
        <authorList>
            <consortium name="The Broad Institute Genomics Platform"/>
            <consortium name="The Broad Institute Genome Sequencing Center for Infectious Disease"/>
            <person name="Wu L."/>
            <person name="Ma J."/>
        </authorList>
    </citation>
    <scope>NUCLEOTIDE SEQUENCE [LARGE SCALE GENOMIC DNA]</scope>
    <source>
        <strain evidence="4 5">CGMCC 1.10387</strain>
    </source>
</reference>
<comment type="similarity">
    <text evidence="1">Belongs to the GSP E family.</text>
</comment>
<feature type="region of interest" description="Disordered" evidence="2">
    <location>
        <begin position="1"/>
        <end position="25"/>
    </location>
</feature>
<dbReference type="RefSeq" id="WP_256308139.1">
    <property type="nucleotide sequence ID" value="NZ_JANHAW010000002.1"/>
</dbReference>
<evidence type="ECO:0000256" key="1">
    <source>
        <dbReference type="ARBA" id="ARBA00006611"/>
    </source>
</evidence>
<dbReference type="SUPFAM" id="SSF52540">
    <property type="entry name" value="P-loop containing nucleoside triphosphate hydrolases"/>
    <property type="match status" value="1"/>
</dbReference>
<dbReference type="PANTHER" id="PTHR30486:SF14">
    <property type="entry name" value="FLAGELLA ACCESSORY PROTEIN I"/>
    <property type="match status" value="1"/>
</dbReference>
<dbReference type="Gene3D" id="3.40.50.300">
    <property type="entry name" value="P-loop containing nucleotide triphosphate hydrolases"/>
    <property type="match status" value="1"/>
</dbReference>
<dbReference type="PANTHER" id="PTHR30486">
    <property type="entry name" value="TWITCHING MOTILITY PROTEIN PILT"/>
    <property type="match status" value="1"/>
</dbReference>
<name>A0ABD6DR03_9EURY</name>
<dbReference type="AlphaFoldDB" id="A0ABD6DR03"/>
<protein>
    <submittedName>
        <fullName evidence="4">Type II/IV secretion system ATPase subunit</fullName>
    </submittedName>
</protein>
<dbReference type="Proteomes" id="UP001597092">
    <property type="component" value="Unassembled WGS sequence"/>
</dbReference>
<feature type="compositionally biased region" description="Basic and acidic residues" evidence="2">
    <location>
        <begin position="754"/>
        <end position="776"/>
    </location>
</feature>
<dbReference type="InterPro" id="IPR050921">
    <property type="entry name" value="T4SS_GSP_E_ATPase"/>
</dbReference>
<feature type="region of interest" description="Disordered" evidence="2">
    <location>
        <begin position="745"/>
        <end position="796"/>
    </location>
</feature>
<feature type="domain" description="Bacterial type II secretion system protein E" evidence="3">
    <location>
        <begin position="422"/>
        <end position="599"/>
    </location>
</feature>
<dbReference type="InterPro" id="IPR001482">
    <property type="entry name" value="T2SS/T4SS_dom"/>
</dbReference>
<evidence type="ECO:0000256" key="2">
    <source>
        <dbReference type="SAM" id="MobiDB-lite"/>
    </source>
</evidence>
<evidence type="ECO:0000259" key="3">
    <source>
        <dbReference type="Pfam" id="PF00437"/>
    </source>
</evidence>
<dbReference type="Gene3D" id="3.30.450.380">
    <property type="match status" value="1"/>
</dbReference>
<organism evidence="4 5">
    <name type="scientific">Halobellus litoreus</name>
    <dbReference type="NCBI Taxonomy" id="755310"/>
    <lineage>
        <taxon>Archaea</taxon>
        <taxon>Methanobacteriati</taxon>
        <taxon>Methanobacteriota</taxon>
        <taxon>Stenosarchaea group</taxon>
        <taxon>Halobacteria</taxon>
        <taxon>Halobacteriales</taxon>
        <taxon>Haloferacaceae</taxon>
        <taxon>Halobellus</taxon>
    </lineage>
</organism>
<comment type="caution">
    <text evidence="4">The sequence shown here is derived from an EMBL/GenBank/DDBJ whole genome shotgun (WGS) entry which is preliminary data.</text>
</comment>
<sequence length="796" mass="88106">MTSGARRTPSRADTPAVPAPEPPDSADAWYAGTVRAQYEVTPGVVATIRDAADGVGFSYHLREPALGAAAERALASVTSHFSGVEVRRPLTRQGTAERAAAGLPAKYRRVLDRLLDVSPASRRRIEYYALCELRLLGAVTPIALDDRVDVVDIEGETDGALVVHTENYAPAVTAFRADAAFATRVAGERLRDYTVSFAGFDVDVVVHRDRLLGDDRFDAKYAVLEPDLLPGDEDLVAECKERIWEANVDEVVEDRTAFIRERARAFLSRRLTARNTRAWFEATRYRVRSALSAYGIGVPPVDRRYAQDRLDDLVYYVLRDYVGEGVLTVPIRDPHLEDVEANRVGERIKVVPRADVVRAGERVPTNLTFADETSFVNVVTQLAAADGVELSASQPSAKVNLRPEGVAPDASGHGETIRCAVALPVISEDGPHVSIRKQASSPLTPIDLVEFGSIPTELVTLLWLLYEHHRVVLFSGPTGAGKTTLMNAHMPFIPYDHRPISIDEGSREVYLPHETGVSLTTRDHENAYKRVSMADLMTEANYLNPDVEVIAEVNTPESFETFAEVLNTGHGVVGTTHAEDIETLVNRVVEQGLPVYLLRELDLVVFPRRVDGERYVGSAVELLTESEYEELPASARTGVVEKDGTTLYYNTLLWRETDGSFAMAYDHPQLGGENAATAGETHHSALRVFHRIAAATDRDVADIEREFRRKRGYVEYLLREGERDVDRLFGFLSDLRTDEAATVERVRRQRAHRTRADGGGRDGRDERGRRGGEANRDGGSPRADSHTNATHRSDRR</sequence>
<gene>
    <name evidence="4" type="ORF">ACFSAS_01975</name>
</gene>